<evidence type="ECO:0000256" key="1">
    <source>
        <dbReference type="ARBA" id="ARBA00022705"/>
    </source>
</evidence>
<sequence>MNKNPYDVLGVSQNASDDEVKKAYRELSRKYHPDANVDNPLADLAEEKFKEVQEAYDEIMRQRSQGGGSYGSSRGGSYGGGRSSAGGYGSYGYQGQGYGQQSGGSQQDVEMQAAINFINSRRYQDALNVLNRMQNRTSMWYYASAFANAGLGNNVLARDQAATAVNMEPNNVQYRQLLNQIEFNSRRYQNNPYGGGYYGSGGSCGTGNMCCDLCIADQLCECMGGDLCTCI</sequence>
<organism evidence="5 6">
    <name type="scientific">Faecalicatena fissicatena</name>
    <dbReference type="NCBI Taxonomy" id="290055"/>
    <lineage>
        <taxon>Bacteria</taxon>
        <taxon>Bacillati</taxon>
        <taxon>Bacillota</taxon>
        <taxon>Clostridia</taxon>
        <taxon>Lachnospirales</taxon>
        <taxon>Lachnospiraceae</taxon>
        <taxon>Faecalicatena</taxon>
    </lineage>
</organism>
<feature type="region of interest" description="Disordered" evidence="3">
    <location>
        <begin position="61"/>
        <end position="81"/>
    </location>
</feature>
<dbReference type="Proteomes" id="UP000716906">
    <property type="component" value="Unassembled WGS sequence"/>
</dbReference>
<keyword evidence="1" id="KW-0235">DNA replication</keyword>
<evidence type="ECO:0000256" key="2">
    <source>
        <dbReference type="ARBA" id="ARBA00023186"/>
    </source>
</evidence>
<dbReference type="Gene3D" id="1.10.287.110">
    <property type="entry name" value="DnaJ domain"/>
    <property type="match status" value="1"/>
</dbReference>
<dbReference type="RefSeq" id="WP_191428155.1">
    <property type="nucleotide sequence ID" value="NZ_JACLYY010000006.1"/>
</dbReference>
<evidence type="ECO:0000313" key="6">
    <source>
        <dbReference type="Proteomes" id="UP000716906"/>
    </source>
</evidence>
<evidence type="ECO:0000259" key="4">
    <source>
        <dbReference type="PROSITE" id="PS50076"/>
    </source>
</evidence>
<gene>
    <name evidence="5" type="ORF">H7U36_07955</name>
</gene>
<comment type="caution">
    <text evidence="5">The sequence shown here is derived from an EMBL/GenBank/DDBJ whole genome shotgun (WGS) entry which is preliminary data.</text>
</comment>
<dbReference type="InterPro" id="IPR036869">
    <property type="entry name" value="J_dom_sf"/>
</dbReference>
<keyword evidence="6" id="KW-1185">Reference proteome</keyword>
<dbReference type="InterPro" id="IPR011990">
    <property type="entry name" value="TPR-like_helical_dom_sf"/>
</dbReference>
<feature type="domain" description="J" evidence="4">
    <location>
        <begin position="4"/>
        <end position="89"/>
    </location>
</feature>
<accession>A0ABS2E8T4</accession>
<protein>
    <submittedName>
        <fullName evidence="5">J domain-containing protein</fullName>
    </submittedName>
</protein>
<dbReference type="EMBL" id="JACLYY010000006">
    <property type="protein sequence ID" value="MBM6738037.1"/>
    <property type="molecule type" value="Genomic_DNA"/>
</dbReference>
<keyword evidence="2" id="KW-0143">Chaperone</keyword>
<name>A0ABS2E8T4_9FIRM</name>
<feature type="compositionally biased region" description="Gly residues" evidence="3">
    <location>
        <begin position="65"/>
        <end position="81"/>
    </location>
</feature>
<evidence type="ECO:0000256" key="3">
    <source>
        <dbReference type="SAM" id="MobiDB-lite"/>
    </source>
</evidence>
<dbReference type="SMART" id="SM00271">
    <property type="entry name" value="DnaJ"/>
    <property type="match status" value="1"/>
</dbReference>
<dbReference type="PRINTS" id="PR00625">
    <property type="entry name" value="JDOMAIN"/>
</dbReference>
<evidence type="ECO:0000313" key="5">
    <source>
        <dbReference type="EMBL" id="MBM6738037.1"/>
    </source>
</evidence>
<proteinExistence type="predicted"/>
<dbReference type="SUPFAM" id="SSF48452">
    <property type="entry name" value="TPR-like"/>
    <property type="match status" value="1"/>
</dbReference>
<reference evidence="5 6" key="1">
    <citation type="journal article" date="2021" name="Sci. Rep.">
        <title>The distribution of antibiotic resistance genes in chicken gut microbiota commensals.</title>
        <authorList>
            <person name="Juricova H."/>
            <person name="Matiasovicova J."/>
            <person name="Kubasova T."/>
            <person name="Cejkova D."/>
            <person name="Rychlik I."/>
        </authorList>
    </citation>
    <scope>NUCLEOTIDE SEQUENCE [LARGE SCALE GENOMIC DNA]</scope>
    <source>
        <strain evidence="5 6">An773</strain>
    </source>
</reference>
<dbReference type="SUPFAM" id="SSF46565">
    <property type="entry name" value="Chaperone J-domain"/>
    <property type="match status" value="1"/>
</dbReference>
<dbReference type="Gene3D" id="1.25.40.10">
    <property type="entry name" value="Tetratricopeptide repeat domain"/>
    <property type="match status" value="1"/>
</dbReference>
<dbReference type="InterPro" id="IPR001623">
    <property type="entry name" value="DnaJ_domain"/>
</dbReference>
<dbReference type="CDD" id="cd06257">
    <property type="entry name" value="DnaJ"/>
    <property type="match status" value="1"/>
</dbReference>
<dbReference type="PANTHER" id="PTHR43096:SF52">
    <property type="entry name" value="DNAJ HOMOLOG 1, MITOCHONDRIAL-RELATED"/>
    <property type="match status" value="1"/>
</dbReference>
<dbReference type="Pfam" id="PF00226">
    <property type="entry name" value="DnaJ"/>
    <property type="match status" value="1"/>
</dbReference>
<dbReference type="PROSITE" id="PS50076">
    <property type="entry name" value="DNAJ_2"/>
    <property type="match status" value="1"/>
</dbReference>
<dbReference type="PANTHER" id="PTHR43096">
    <property type="entry name" value="DNAJ HOMOLOG 1, MITOCHONDRIAL-RELATED"/>
    <property type="match status" value="1"/>
</dbReference>